<evidence type="ECO:0000313" key="3">
    <source>
        <dbReference type="Proteomes" id="UP000004322"/>
    </source>
</evidence>
<feature type="transmembrane region" description="Helical" evidence="1">
    <location>
        <begin position="95"/>
        <end position="113"/>
    </location>
</feature>
<sequence>MSIIEIILGVLLVIPFVIFILTYPIVLLAVFLLPIISRLSKKNQVLVNDFLRSTVNIPVLIYFSMPVISAIYSHIFEGILKKTGININGDFTIQVVAYMEFLTVLTYFAIIFLETVSEKNGTIEIKIKRVLVSFDKHKHFLKKMLIPVSVIGFLSSTMSITALLFPQFKNFISSVMLNLNEGVYSILIIIAIYVTYFAINYFVVTVFKLVVENWKDYSIWYKSLWAVLSRIKNLFEK</sequence>
<dbReference type="Proteomes" id="UP000004322">
    <property type="component" value="Unassembled WGS sequence"/>
</dbReference>
<keyword evidence="1" id="KW-1133">Transmembrane helix</keyword>
<organism evidence="2 3">
    <name type="scientific">Streptococcus criceti HS-6</name>
    <dbReference type="NCBI Taxonomy" id="873449"/>
    <lineage>
        <taxon>Bacteria</taxon>
        <taxon>Bacillati</taxon>
        <taxon>Bacillota</taxon>
        <taxon>Bacilli</taxon>
        <taxon>Lactobacillales</taxon>
        <taxon>Streptococcaceae</taxon>
        <taxon>Streptococcus</taxon>
    </lineage>
</organism>
<accession>G5JTD4</accession>
<reference evidence="2" key="1">
    <citation type="submission" date="2011-07" db="EMBL/GenBank/DDBJ databases">
        <authorList>
            <person name="Stanhope M.J."/>
            <person name="Durkin A.S."/>
            <person name="Hostetler J."/>
            <person name="Kim M."/>
            <person name="Radune D."/>
            <person name="Singh I."/>
            <person name="Town C.D."/>
        </authorList>
    </citation>
    <scope>NUCLEOTIDE SEQUENCE [LARGE SCALE GENOMIC DNA]</scope>
    <source>
        <strain evidence="2">HS-6</strain>
    </source>
</reference>
<keyword evidence="1" id="KW-0472">Membrane</keyword>
<feature type="transmembrane region" description="Helical" evidence="1">
    <location>
        <begin position="6"/>
        <end position="33"/>
    </location>
</feature>
<protein>
    <submittedName>
        <fullName evidence="2">Uncharacterized protein</fullName>
    </submittedName>
</protein>
<proteinExistence type="predicted"/>
<feature type="transmembrane region" description="Helical" evidence="1">
    <location>
        <begin position="54"/>
        <end position="75"/>
    </location>
</feature>
<dbReference type="EMBL" id="AEUV02000002">
    <property type="protein sequence ID" value="EHI74994.1"/>
    <property type="molecule type" value="Genomic_DNA"/>
</dbReference>
<keyword evidence="3" id="KW-1185">Reference proteome</keyword>
<dbReference type="STRING" id="873449.STRCR_2324"/>
<dbReference type="RefSeq" id="WP_004228951.1">
    <property type="nucleotide sequence ID" value="NZ_AEUV02000002.1"/>
</dbReference>
<comment type="caution">
    <text evidence="2">The sequence shown here is derived from an EMBL/GenBank/DDBJ whole genome shotgun (WGS) entry which is preliminary data.</text>
</comment>
<feature type="transmembrane region" description="Helical" evidence="1">
    <location>
        <begin position="185"/>
        <end position="211"/>
    </location>
</feature>
<keyword evidence="1" id="KW-0812">Transmembrane</keyword>
<evidence type="ECO:0000313" key="2">
    <source>
        <dbReference type="EMBL" id="EHI74994.1"/>
    </source>
</evidence>
<name>G5JTD4_STRCG</name>
<feature type="transmembrane region" description="Helical" evidence="1">
    <location>
        <begin position="144"/>
        <end position="165"/>
    </location>
</feature>
<evidence type="ECO:0000256" key="1">
    <source>
        <dbReference type="SAM" id="Phobius"/>
    </source>
</evidence>
<dbReference type="AlphaFoldDB" id="G5JTD4"/>
<gene>
    <name evidence="2" type="ORF">STRCR_2324</name>
</gene>